<feature type="non-terminal residue" evidence="2">
    <location>
        <position position="1"/>
    </location>
</feature>
<evidence type="ECO:0000313" key="2">
    <source>
        <dbReference type="EMBL" id="KAL0192918.1"/>
    </source>
</evidence>
<keyword evidence="3" id="KW-1185">Reference proteome</keyword>
<gene>
    <name evidence="2" type="ORF">M9458_011214</name>
</gene>
<dbReference type="Proteomes" id="UP001529510">
    <property type="component" value="Unassembled WGS sequence"/>
</dbReference>
<proteinExistence type="predicted"/>
<accession>A0ABD0R4V3</accession>
<organism evidence="2 3">
    <name type="scientific">Cirrhinus mrigala</name>
    <name type="common">Mrigala</name>
    <dbReference type="NCBI Taxonomy" id="683832"/>
    <lineage>
        <taxon>Eukaryota</taxon>
        <taxon>Metazoa</taxon>
        <taxon>Chordata</taxon>
        <taxon>Craniata</taxon>
        <taxon>Vertebrata</taxon>
        <taxon>Euteleostomi</taxon>
        <taxon>Actinopterygii</taxon>
        <taxon>Neopterygii</taxon>
        <taxon>Teleostei</taxon>
        <taxon>Ostariophysi</taxon>
        <taxon>Cypriniformes</taxon>
        <taxon>Cyprinidae</taxon>
        <taxon>Labeoninae</taxon>
        <taxon>Labeonini</taxon>
        <taxon>Cirrhinus</taxon>
    </lineage>
</organism>
<protein>
    <submittedName>
        <fullName evidence="2">Uncharacterized protein</fullName>
    </submittedName>
</protein>
<evidence type="ECO:0000256" key="1">
    <source>
        <dbReference type="SAM" id="MobiDB-lite"/>
    </source>
</evidence>
<feature type="non-terminal residue" evidence="2">
    <location>
        <position position="68"/>
    </location>
</feature>
<sequence length="68" mass="7575">GGKQPPLPHILAHPVDHFHPRSLAPRFQKAEGAAVKVGRPWARRWATSGCCPAHPRRGTRNRQQQLSP</sequence>
<dbReference type="EMBL" id="JAMKFB020000005">
    <property type="protein sequence ID" value="KAL0192918.1"/>
    <property type="molecule type" value="Genomic_DNA"/>
</dbReference>
<comment type="caution">
    <text evidence="2">The sequence shown here is derived from an EMBL/GenBank/DDBJ whole genome shotgun (WGS) entry which is preliminary data.</text>
</comment>
<reference evidence="2 3" key="1">
    <citation type="submission" date="2024-05" db="EMBL/GenBank/DDBJ databases">
        <title>Genome sequencing and assembly of Indian major carp, Cirrhinus mrigala (Hamilton, 1822).</title>
        <authorList>
            <person name="Mohindra V."/>
            <person name="Chowdhury L.M."/>
            <person name="Lal K."/>
            <person name="Jena J.K."/>
        </authorList>
    </citation>
    <scope>NUCLEOTIDE SEQUENCE [LARGE SCALE GENOMIC DNA]</scope>
    <source>
        <strain evidence="2">CM1030</strain>
        <tissue evidence="2">Blood</tissue>
    </source>
</reference>
<feature type="region of interest" description="Disordered" evidence="1">
    <location>
        <begin position="48"/>
        <end position="68"/>
    </location>
</feature>
<name>A0ABD0R4V3_CIRMR</name>
<dbReference type="AlphaFoldDB" id="A0ABD0R4V3"/>
<evidence type="ECO:0000313" key="3">
    <source>
        <dbReference type="Proteomes" id="UP001529510"/>
    </source>
</evidence>